<dbReference type="CDD" id="cd06530">
    <property type="entry name" value="S26_SPase_I"/>
    <property type="match status" value="1"/>
</dbReference>
<dbReference type="AlphaFoldDB" id="A0A932YWG4"/>
<dbReference type="GO" id="GO:0016020">
    <property type="term" value="C:membrane"/>
    <property type="evidence" value="ECO:0007669"/>
    <property type="project" value="UniProtKB-SubCell"/>
</dbReference>
<dbReference type="SUPFAM" id="SSF51306">
    <property type="entry name" value="LexA/Signal peptidase"/>
    <property type="match status" value="1"/>
</dbReference>
<comment type="catalytic activity">
    <reaction evidence="1 6">
        <text>Cleavage of hydrophobic, N-terminal signal or leader sequences from secreted and periplasmic proteins.</text>
        <dbReference type="EC" id="3.4.21.89"/>
    </reaction>
</comment>
<evidence type="ECO:0000256" key="2">
    <source>
        <dbReference type="ARBA" id="ARBA00009370"/>
    </source>
</evidence>
<keyword evidence="6" id="KW-0472">Membrane</keyword>
<protein>
    <recommendedName>
        <fullName evidence="3 6">Signal peptidase I</fullName>
        <ecNumber evidence="3 6">3.4.21.89</ecNumber>
    </recommendedName>
</protein>
<comment type="similarity">
    <text evidence="2 6">Belongs to the peptidase S26 family.</text>
</comment>
<accession>A0A932YWG4</accession>
<dbReference type="InterPro" id="IPR000223">
    <property type="entry name" value="Pept_S26A_signal_pept_1"/>
</dbReference>
<dbReference type="PANTHER" id="PTHR43390">
    <property type="entry name" value="SIGNAL PEPTIDASE I"/>
    <property type="match status" value="1"/>
</dbReference>
<dbReference type="EMBL" id="JACQMI010000010">
    <property type="protein sequence ID" value="MBI4132727.1"/>
    <property type="molecule type" value="Genomic_DNA"/>
</dbReference>
<gene>
    <name evidence="8" type="primary">lepB</name>
    <name evidence="8" type="ORF">HY473_01335</name>
</gene>
<dbReference type="PROSITE" id="PS00760">
    <property type="entry name" value="SPASE_I_2"/>
    <property type="match status" value="1"/>
</dbReference>
<dbReference type="PROSITE" id="PS00761">
    <property type="entry name" value="SPASE_I_3"/>
    <property type="match status" value="1"/>
</dbReference>
<evidence type="ECO:0000256" key="6">
    <source>
        <dbReference type="RuleBase" id="RU362042"/>
    </source>
</evidence>
<evidence type="ECO:0000256" key="1">
    <source>
        <dbReference type="ARBA" id="ARBA00000677"/>
    </source>
</evidence>
<dbReference type="InterPro" id="IPR019533">
    <property type="entry name" value="Peptidase_S26"/>
</dbReference>
<keyword evidence="6" id="KW-0812">Transmembrane</keyword>
<keyword evidence="6" id="KW-0645">Protease</keyword>
<dbReference type="InterPro" id="IPR019758">
    <property type="entry name" value="Pept_S26A_signal_pept_1_CS"/>
</dbReference>
<organism evidence="8 9">
    <name type="scientific">Candidatus Sungiibacteriota bacterium</name>
    <dbReference type="NCBI Taxonomy" id="2750080"/>
    <lineage>
        <taxon>Bacteria</taxon>
        <taxon>Candidatus Sungiibacteriota</taxon>
    </lineage>
</organism>
<reference evidence="8" key="1">
    <citation type="submission" date="2020-07" db="EMBL/GenBank/DDBJ databases">
        <title>Huge and variable diversity of episymbiotic CPR bacteria and DPANN archaea in groundwater ecosystems.</title>
        <authorList>
            <person name="He C.Y."/>
            <person name="Keren R."/>
            <person name="Whittaker M."/>
            <person name="Farag I.F."/>
            <person name="Doudna J."/>
            <person name="Cate J.H.D."/>
            <person name="Banfield J.F."/>
        </authorList>
    </citation>
    <scope>NUCLEOTIDE SEQUENCE</scope>
    <source>
        <strain evidence="8">NC_groundwater_1225_Ag_S-0.1um_56_177</strain>
    </source>
</reference>
<evidence type="ECO:0000256" key="5">
    <source>
        <dbReference type="PIRSR" id="PIRSR600223-1"/>
    </source>
</evidence>
<dbReference type="NCBIfam" id="TIGR02227">
    <property type="entry name" value="sigpep_I_bact"/>
    <property type="match status" value="1"/>
</dbReference>
<evidence type="ECO:0000313" key="8">
    <source>
        <dbReference type="EMBL" id="MBI4132727.1"/>
    </source>
</evidence>
<evidence type="ECO:0000259" key="7">
    <source>
        <dbReference type="Pfam" id="PF10502"/>
    </source>
</evidence>
<dbReference type="EC" id="3.4.21.89" evidence="3 6"/>
<dbReference type="InterPro" id="IPR036286">
    <property type="entry name" value="LexA/Signal_pep-like_sf"/>
</dbReference>
<dbReference type="GO" id="GO:0009003">
    <property type="term" value="F:signal peptidase activity"/>
    <property type="evidence" value="ECO:0007669"/>
    <property type="project" value="UniProtKB-EC"/>
</dbReference>
<evidence type="ECO:0000256" key="3">
    <source>
        <dbReference type="ARBA" id="ARBA00013208"/>
    </source>
</evidence>
<feature type="active site" evidence="5">
    <location>
        <position position="98"/>
    </location>
</feature>
<sequence>MRSETPASSEPAPAPPRFSVLRSIGDFLRLALIAAAIALPVRYFVAQPFIVRGASMEPNFYDREYLVVDELSYFFRTPERGEVVVFRYPLNPREYFIKRIVGLPGETVEIRDGAVFVANAAHPDGVRIEESYLPSDLERQGNARFTLGPNEYVVLGDNRPFSSDSRNWGAMDRKFITGRVVFRAWPIARAGVLRTP</sequence>
<dbReference type="PANTHER" id="PTHR43390:SF1">
    <property type="entry name" value="CHLOROPLAST PROCESSING PEPTIDASE"/>
    <property type="match status" value="1"/>
</dbReference>
<dbReference type="GO" id="GO:0004252">
    <property type="term" value="F:serine-type endopeptidase activity"/>
    <property type="evidence" value="ECO:0007669"/>
    <property type="project" value="InterPro"/>
</dbReference>
<dbReference type="GO" id="GO:0006465">
    <property type="term" value="P:signal peptide processing"/>
    <property type="evidence" value="ECO:0007669"/>
    <property type="project" value="InterPro"/>
</dbReference>
<dbReference type="PRINTS" id="PR00727">
    <property type="entry name" value="LEADERPTASE"/>
</dbReference>
<dbReference type="Pfam" id="PF10502">
    <property type="entry name" value="Peptidase_S26"/>
    <property type="match status" value="1"/>
</dbReference>
<feature type="active site" evidence="5">
    <location>
        <position position="55"/>
    </location>
</feature>
<comment type="subcellular location">
    <subcellularLocation>
        <location evidence="6">Membrane</location>
        <topology evidence="6">Single-pass type II membrane protein</topology>
    </subcellularLocation>
</comment>
<keyword evidence="6" id="KW-1133">Transmembrane helix</keyword>
<evidence type="ECO:0000256" key="4">
    <source>
        <dbReference type="ARBA" id="ARBA00022801"/>
    </source>
</evidence>
<dbReference type="Gene3D" id="2.10.109.10">
    <property type="entry name" value="Umud Fragment, subunit A"/>
    <property type="match status" value="1"/>
</dbReference>
<dbReference type="Proteomes" id="UP000756703">
    <property type="component" value="Unassembled WGS sequence"/>
</dbReference>
<name>A0A932YWG4_9BACT</name>
<dbReference type="InterPro" id="IPR019757">
    <property type="entry name" value="Pept_S26A_signal_pept_1_Lys-AS"/>
</dbReference>
<feature type="domain" description="Peptidase S26" evidence="7">
    <location>
        <begin position="26"/>
        <end position="185"/>
    </location>
</feature>
<keyword evidence="4 6" id="KW-0378">Hydrolase</keyword>
<feature type="transmembrane region" description="Helical" evidence="6">
    <location>
        <begin position="27"/>
        <end position="45"/>
    </location>
</feature>
<proteinExistence type="inferred from homology"/>
<evidence type="ECO:0000313" key="9">
    <source>
        <dbReference type="Proteomes" id="UP000756703"/>
    </source>
</evidence>
<comment type="caution">
    <text evidence="8">The sequence shown here is derived from an EMBL/GenBank/DDBJ whole genome shotgun (WGS) entry which is preliminary data.</text>
</comment>